<dbReference type="Proteomes" id="UP000005940">
    <property type="component" value="Chromosome"/>
</dbReference>
<protein>
    <submittedName>
        <fullName evidence="1">Uncharacterized protein</fullName>
    </submittedName>
</protein>
<proteinExistence type="predicted"/>
<accession>I2MZL8</accession>
<name>I2MZL8_STRT9</name>
<gene>
    <name evidence="1" type="ORF">STSU_021955</name>
</gene>
<dbReference type="EMBL" id="CP029159">
    <property type="protein sequence ID" value="QKM69441.1"/>
    <property type="molecule type" value="Genomic_DNA"/>
</dbReference>
<evidence type="ECO:0000313" key="2">
    <source>
        <dbReference type="Proteomes" id="UP000005940"/>
    </source>
</evidence>
<dbReference type="SUPFAM" id="SSF56973">
    <property type="entry name" value="Aerolisin/ETX pore-forming domain"/>
    <property type="match status" value="1"/>
</dbReference>
<dbReference type="AlphaFoldDB" id="I2MZL8"/>
<evidence type="ECO:0000313" key="1">
    <source>
        <dbReference type="EMBL" id="QKM69441.1"/>
    </source>
</evidence>
<keyword evidence="2" id="KW-1185">Reference proteome</keyword>
<reference evidence="1 2" key="1">
    <citation type="journal article" date="2012" name="J. Bacteriol.">
        <title>Draft genome of Streptomyces tsukubaensis NRRL 18488, the producer of the clinically important immunosuppressant tacrolimus (FK506).</title>
        <authorList>
            <person name="Barreiro C."/>
            <person name="Prieto C."/>
            <person name="Sola-Landa A."/>
            <person name="Solera E."/>
            <person name="Martinez-Castro M."/>
            <person name="Perez-Redondo R."/>
            <person name="Garcia-Estrada C."/>
            <person name="Aparicio J.F."/>
            <person name="Fernandez-Martinez L.T."/>
            <person name="Santos-Aberturas J."/>
            <person name="Salehi-Najafabadi Z."/>
            <person name="Rodriguez-Garcia A."/>
            <person name="Tauch A."/>
            <person name="Martin J.F."/>
        </authorList>
    </citation>
    <scope>NUCLEOTIDE SEQUENCE [LARGE SCALE GENOMIC DNA]</scope>
    <source>
        <strain evidence="2">DSM 42081 / NBRC 108919 / NRRL 18488 / 9993</strain>
    </source>
</reference>
<dbReference type="Gene3D" id="2.170.15.10">
    <property type="entry name" value="Proaerolysin, chain A, domain 3"/>
    <property type="match status" value="1"/>
</dbReference>
<organism evidence="1 2">
    <name type="scientific">Streptomyces tsukubensis (strain DSM 42081 / NBRC 108919 / NRRL 18488 / 9993)</name>
    <dbReference type="NCBI Taxonomy" id="1114943"/>
    <lineage>
        <taxon>Bacteria</taxon>
        <taxon>Bacillati</taxon>
        <taxon>Actinomycetota</taxon>
        <taxon>Actinomycetes</taxon>
        <taxon>Kitasatosporales</taxon>
        <taxon>Streptomycetaceae</taxon>
        <taxon>Streptomyces</taxon>
    </lineage>
</organism>
<sequence>MELVNRPRAGFRRSRTALGICALAAALLTPAAPAAAEPWDVECDDQWHFDQVGEPIHERVVADKFVYDNRAGNVDLERTETVKESLTRTFSHSMEIGLEVTAGFKAFFAEMNTTLTTRYSFNMTQTNSIEKETQVHYKVDPGKGFTYYVGLDIVKVTGYYERILGCDTPAQRYQRVGPVTVEVPGVGKADWAVALPPLEAKK</sequence>